<feature type="compositionally biased region" description="Basic and acidic residues" evidence="13">
    <location>
        <begin position="194"/>
        <end position="217"/>
    </location>
</feature>
<feature type="region of interest" description="Disordered" evidence="13">
    <location>
        <begin position="1"/>
        <end position="253"/>
    </location>
</feature>
<feature type="domain" description="Lariat debranching enzyme C-terminal" evidence="14">
    <location>
        <begin position="501"/>
        <end position="642"/>
    </location>
</feature>
<evidence type="ECO:0000256" key="8">
    <source>
        <dbReference type="ARBA" id="ARBA00022801"/>
    </source>
</evidence>
<feature type="region of interest" description="Disordered" evidence="13">
    <location>
        <begin position="650"/>
        <end position="751"/>
    </location>
</feature>
<evidence type="ECO:0000256" key="6">
    <source>
        <dbReference type="ARBA" id="ARBA00022664"/>
    </source>
</evidence>
<comment type="cofactor">
    <cofactor evidence="3">
        <name>Fe(2+)</name>
        <dbReference type="ChEBI" id="CHEBI:29033"/>
    </cofactor>
</comment>
<feature type="compositionally biased region" description="Gly residues" evidence="13">
    <location>
        <begin position="150"/>
        <end position="159"/>
    </location>
</feature>
<evidence type="ECO:0000259" key="14">
    <source>
        <dbReference type="SMART" id="SM01124"/>
    </source>
</evidence>
<feature type="compositionally biased region" description="Low complexity" evidence="13">
    <location>
        <begin position="732"/>
        <end position="751"/>
    </location>
</feature>
<dbReference type="PANTHER" id="PTHR12849">
    <property type="entry name" value="RNA LARIAT DEBRANCHING ENZYME"/>
    <property type="match status" value="1"/>
</dbReference>
<keyword evidence="15" id="KW-1185">Reference proteome</keyword>
<dbReference type="InterPro" id="IPR041816">
    <property type="entry name" value="Dbr1_N"/>
</dbReference>
<keyword evidence="9" id="KW-0862">Zinc</keyword>
<name>A0A1I8GC11_9PLAT</name>
<dbReference type="FunFam" id="3.60.21.10:FF:000035">
    <property type="entry name" value="Lariat debranching enzyme"/>
    <property type="match status" value="1"/>
</dbReference>
<dbReference type="AlphaFoldDB" id="A0A1I8GC11"/>
<comment type="cofactor">
    <cofactor evidence="2">
        <name>Zn(2+)</name>
        <dbReference type="ChEBI" id="CHEBI:29105"/>
    </cofactor>
</comment>
<proteinExistence type="inferred from homology"/>
<evidence type="ECO:0000256" key="1">
    <source>
        <dbReference type="ARBA" id="ARBA00001936"/>
    </source>
</evidence>
<feature type="compositionally biased region" description="Acidic residues" evidence="13">
    <location>
        <begin position="660"/>
        <end position="680"/>
    </location>
</feature>
<dbReference type="InterPro" id="IPR029052">
    <property type="entry name" value="Metallo-depent_PP-like"/>
</dbReference>
<dbReference type="GO" id="GO:0005634">
    <property type="term" value="C:nucleus"/>
    <property type="evidence" value="ECO:0007669"/>
    <property type="project" value="UniProtKB-SubCell"/>
</dbReference>
<dbReference type="Proteomes" id="UP000095280">
    <property type="component" value="Unplaced"/>
</dbReference>
<dbReference type="SMART" id="SM01124">
    <property type="entry name" value="DBR1"/>
    <property type="match status" value="1"/>
</dbReference>
<evidence type="ECO:0000313" key="16">
    <source>
        <dbReference type="WBParaSite" id="maker-uti_cns_0001496-snap-gene-0.4-mRNA-1"/>
    </source>
</evidence>
<dbReference type="InterPro" id="IPR007708">
    <property type="entry name" value="DBR1_C"/>
</dbReference>
<keyword evidence="11" id="KW-0464">Manganese</keyword>
<sequence length="751" mass="81464">MYRGGGPRGGYDRDGGGGRGGFNRDGFGRGGGGGGFRGRPPMRGRGGGGGGYREYSPPRGPPGGPPMPVPRSKYRASPPMPPPPPRHGGGGYRDYSPPPPPYYRGGGRRSPSPPPPMMGGGYRRDYSPPPRNRGGGGGFRDRSPPPPHMGRGGPGGYGGMRMSPPRYREFRHPSPRGPSPPRYDHRGGPPPPRFPDRPRFDDRNNGGGFRRDGEPFRGRGGGGGYFRPPRGDFRNPRNGGGGYRGGRDEFFHRPRGRGSFGRGGGGGGEFLVGCLHGELDRVYATIRDLEAEGGFTVDLLLCCGDFQAARNAADLRCMAVPPKHRRMCDFWQYYNETKKAPILTIVVGGNHEASNYMQELPYGGWLAPNIWYLGYAGVVNFGGLRIGGLSGIFKQHDYALGHFEHPPYDDSSLRSVYHLRSIDVFRLRQLQAPIDVMLSHDWPRGVYRYGDTDGLLRQKSFFRDEVESNQLGSRPTEELLVRLKPKYWFSAHLHCKFAAVIQHRDDFRSVTKFLALDKVLPGRDFLQILDIDAPPGDKVLKLDAEWLTVLRSTNELMSLTRAPVMLPTRATHAKHDYSATPEALRATLEQFDGDLTVPENFERTAPTHREGQADNSASGPLIPINNPQTELLCAMCDLLNPNAGAGGGGGAAGDLLNAPSDDDDNDDDDNDVDSDVDEAQMADAATAETANQEEIAIGDLSDDSCSSSSDEDDGVGNDIEEYSPVKVSQQLAAAEAAAETATKTAGETAAE</sequence>
<evidence type="ECO:0000256" key="4">
    <source>
        <dbReference type="ARBA" id="ARBA00004123"/>
    </source>
</evidence>
<dbReference type="Pfam" id="PF00149">
    <property type="entry name" value="Metallophos"/>
    <property type="match status" value="1"/>
</dbReference>
<evidence type="ECO:0000313" key="15">
    <source>
        <dbReference type="Proteomes" id="UP000095280"/>
    </source>
</evidence>
<feature type="compositionally biased region" description="Gly residues" evidence="13">
    <location>
        <begin position="17"/>
        <end position="37"/>
    </location>
</feature>
<keyword evidence="10" id="KW-0408">Iron</keyword>
<dbReference type="GO" id="GO:0008419">
    <property type="term" value="F:RNA lariat debranching enzyme activity"/>
    <property type="evidence" value="ECO:0007669"/>
    <property type="project" value="UniProtKB-ARBA"/>
</dbReference>
<dbReference type="GO" id="GO:0046872">
    <property type="term" value="F:metal ion binding"/>
    <property type="evidence" value="ECO:0007669"/>
    <property type="project" value="UniProtKB-KW"/>
</dbReference>
<evidence type="ECO:0000256" key="2">
    <source>
        <dbReference type="ARBA" id="ARBA00001947"/>
    </source>
</evidence>
<comment type="cofactor">
    <cofactor evidence="1">
        <name>Mn(2+)</name>
        <dbReference type="ChEBI" id="CHEBI:29035"/>
    </cofactor>
</comment>
<protein>
    <submittedName>
        <fullName evidence="16">DBR1 domain-containing protein</fullName>
    </submittedName>
</protein>
<comment type="similarity">
    <text evidence="5">Belongs to the lariat debranching enzyme family.</text>
</comment>
<evidence type="ECO:0000256" key="9">
    <source>
        <dbReference type="ARBA" id="ARBA00022833"/>
    </source>
</evidence>
<dbReference type="PANTHER" id="PTHR12849:SF0">
    <property type="entry name" value="LARIAT DEBRANCHING ENZYME"/>
    <property type="match status" value="1"/>
</dbReference>
<feature type="compositionally biased region" description="Pro residues" evidence="13">
    <location>
        <begin position="58"/>
        <end position="69"/>
    </location>
</feature>
<evidence type="ECO:0000256" key="12">
    <source>
        <dbReference type="ARBA" id="ARBA00023242"/>
    </source>
</evidence>
<keyword evidence="6" id="KW-0507">mRNA processing</keyword>
<keyword evidence="8" id="KW-0378">Hydrolase</keyword>
<organism evidence="15 16">
    <name type="scientific">Macrostomum lignano</name>
    <dbReference type="NCBI Taxonomy" id="282301"/>
    <lineage>
        <taxon>Eukaryota</taxon>
        <taxon>Metazoa</taxon>
        <taxon>Spiralia</taxon>
        <taxon>Lophotrochozoa</taxon>
        <taxon>Platyhelminthes</taxon>
        <taxon>Rhabditophora</taxon>
        <taxon>Macrostomorpha</taxon>
        <taxon>Macrostomida</taxon>
        <taxon>Macrostomidae</taxon>
        <taxon>Macrostomum</taxon>
    </lineage>
</organism>
<dbReference type="CDD" id="cd00844">
    <property type="entry name" value="MPP_Dbr1_N"/>
    <property type="match status" value="1"/>
</dbReference>
<keyword evidence="12" id="KW-0539">Nucleus</keyword>
<comment type="subcellular location">
    <subcellularLocation>
        <location evidence="4">Nucleus</location>
    </subcellularLocation>
</comment>
<evidence type="ECO:0000256" key="11">
    <source>
        <dbReference type="ARBA" id="ARBA00023211"/>
    </source>
</evidence>
<evidence type="ECO:0000256" key="10">
    <source>
        <dbReference type="ARBA" id="ARBA00023004"/>
    </source>
</evidence>
<dbReference type="SUPFAM" id="SSF56300">
    <property type="entry name" value="Metallo-dependent phosphatases"/>
    <property type="match status" value="1"/>
</dbReference>
<keyword evidence="7" id="KW-0479">Metal-binding</keyword>
<feature type="compositionally biased region" description="Acidic residues" evidence="13">
    <location>
        <begin position="709"/>
        <end position="721"/>
    </location>
</feature>
<dbReference type="WBParaSite" id="maker-uti_cns_0001496-snap-gene-0.4-mRNA-1">
    <property type="protein sequence ID" value="maker-uti_cns_0001496-snap-gene-0.4-mRNA-1"/>
    <property type="gene ID" value="maker-uti_cns_0001496-snap-gene-0.4"/>
</dbReference>
<evidence type="ECO:0000256" key="5">
    <source>
        <dbReference type="ARBA" id="ARBA00006045"/>
    </source>
</evidence>
<evidence type="ECO:0000256" key="7">
    <source>
        <dbReference type="ARBA" id="ARBA00022723"/>
    </source>
</evidence>
<dbReference type="GO" id="GO:0000398">
    <property type="term" value="P:mRNA splicing, via spliceosome"/>
    <property type="evidence" value="ECO:0007669"/>
    <property type="project" value="TreeGrafter"/>
</dbReference>
<feature type="compositionally biased region" description="Low complexity" evidence="13">
    <location>
        <begin position="681"/>
        <end position="708"/>
    </location>
</feature>
<evidence type="ECO:0000256" key="3">
    <source>
        <dbReference type="ARBA" id="ARBA00001954"/>
    </source>
</evidence>
<evidence type="ECO:0000256" key="13">
    <source>
        <dbReference type="SAM" id="MobiDB-lite"/>
    </source>
</evidence>
<accession>A0A1I8GC11</accession>
<reference evidence="16" key="1">
    <citation type="submission" date="2016-11" db="UniProtKB">
        <authorList>
            <consortium name="WormBaseParasite"/>
        </authorList>
    </citation>
    <scope>IDENTIFICATION</scope>
</reference>
<dbReference type="InterPro" id="IPR004843">
    <property type="entry name" value="Calcineurin-like_PHP"/>
</dbReference>
<dbReference type="Pfam" id="PF05011">
    <property type="entry name" value="DBR1"/>
    <property type="match status" value="1"/>
</dbReference>